<comment type="caution">
    <text evidence="1">The sequence shown here is derived from an EMBL/GenBank/DDBJ whole genome shotgun (WGS) entry which is preliminary data.</text>
</comment>
<name>A0A6G0YFY3_APHCR</name>
<accession>A0A6G0YFY3</accession>
<reference evidence="1 2" key="1">
    <citation type="submission" date="2019-08" db="EMBL/GenBank/DDBJ databases">
        <title>Whole genome of Aphis craccivora.</title>
        <authorList>
            <person name="Voronova N.V."/>
            <person name="Shulinski R.S."/>
            <person name="Bandarenka Y.V."/>
            <person name="Zhorov D.G."/>
            <person name="Warner D."/>
        </authorList>
    </citation>
    <scope>NUCLEOTIDE SEQUENCE [LARGE SCALE GENOMIC DNA]</scope>
    <source>
        <strain evidence="1">180601</strain>
        <tissue evidence="1">Whole Body</tissue>
    </source>
</reference>
<evidence type="ECO:0000313" key="1">
    <source>
        <dbReference type="EMBL" id="KAF0754893.1"/>
    </source>
</evidence>
<keyword evidence="2" id="KW-1185">Reference proteome</keyword>
<protein>
    <submittedName>
        <fullName evidence="1">Uncharacterized protein</fullName>
    </submittedName>
</protein>
<dbReference type="AlphaFoldDB" id="A0A6G0YFY3"/>
<organism evidence="1 2">
    <name type="scientific">Aphis craccivora</name>
    <name type="common">Cowpea aphid</name>
    <dbReference type="NCBI Taxonomy" id="307492"/>
    <lineage>
        <taxon>Eukaryota</taxon>
        <taxon>Metazoa</taxon>
        <taxon>Ecdysozoa</taxon>
        <taxon>Arthropoda</taxon>
        <taxon>Hexapoda</taxon>
        <taxon>Insecta</taxon>
        <taxon>Pterygota</taxon>
        <taxon>Neoptera</taxon>
        <taxon>Paraneoptera</taxon>
        <taxon>Hemiptera</taxon>
        <taxon>Sternorrhyncha</taxon>
        <taxon>Aphidomorpha</taxon>
        <taxon>Aphidoidea</taxon>
        <taxon>Aphididae</taxon>
        <taxon>Aphidini</taxon>
        <taxon>Aphis</taxon>
        <taxon>Aphis</taxon>
    </lineage>
</organism>
<evidence type="ECO:0000313" key="2">
    <source>
        <dbReference type="Proteomes" id="UP000478052"/>
    </source>
</evidence>
<gene>
    <name evidence="1" type="ORF">FWK35_00014293</name>
</gene>
<feature type="non-terminal residue" evidence="1">
    <location>
        <position position="1"/>
    </location>
</feature>
<dbReference type="EMBL" id="VUJU01004289">
    <property type="protein sequence ID" value="KAF0754893.1"/>
    <property type="molecule type" value="Genomic_DNA"/>
</dbReference>
<sequence>VPQPILLGDKPYIIIRIVHLGPLKIHIKSNRYLLLIVDNLEKVSLYDSKSTGTTRIIKRVTEFIDKETDGSNKSIKIKLNQSSSSERSSETS</sequence>
<dbReference type="Proteomes" id="UP000478052">
    <property type="component" value="Unassembled WGS sequence"/>
</dbReference>
<proteinExistence type="predicted"/>